<feature type="transmembrane region" description="Helical" evidence="2">
    <location>
        <begin position="355"/>
        <end position="373"/>
    </location>
</feature>
<protein>
    <recommendedName>
        <fullName evidence="5">Glycosyltransferase RgtA/B/C/D-like domain-containing protein</fullName>
    </recommendedName>
</protein>
<evidence type="ECO:0000256" key="2">
    <source>
        <dbReference type="SAM" id="Phobius"/>
    </source>
</evidence>
<feature type="region of interest" description="Disordered" evidence="1">
    <location>
        <begin position="1"/>
        <end position="24"/>
    </location>
</feature>
<feature type="transmembrane region" description="Helical" evidence="2">
    <location>
        <begin position="136"/>
        <end position="156"/>
    </location>
</feature>
<dbReference type="EMBL" id="JBHSAY010000033">
    <property type="protein sequence ID" value="MFC4136595.1"/>
    <property type="molecule type" value="Genomic_DNA"/>
</dbReference>
<dbReference type="Proteomes" id="UP001595816">
    <property type="component" value="Unassembled WGS sequence"/>
</dbReference>
<feature type="transmembrane region" description="Helical" evidence="2">
    <location>
        <begin position="385"/>
        <end position="404"/>
    </location>
</feature>
<evidence type="ECO:0000313" key="3">
    <source>
        <dbReference type="EMBL" id="MFC4136595.1"/>
    </source>
</evidence>
<organism evidence="3 4">
    <name type="scientific">Hamadaea flava</name>
    <dbReference type="NCBI Taxonomy" id="1742688"/>
    <lineage>
        <taxon>Bacteria</taxon>
        <taxon>Bacillati</taxon>
        <taxon>Actinomycetota</taxon>
        <taxon>Actinomycetes</taxon>
        <taxon>Micromonosporales</taxon>
        <taxon>Micromonosporaceae</taxon>
        <taxon>Hamadaea</taxon>
    </lineage>
</organism>
<feature type="transmembrane region" description="Helical" evidence="2">
    <location>
        <begin position="306"/>
        <end position="323"/>
    </location>
</feature>
<feature type="transmembrane region" description="Helical" evidence="2">
    <location>
        <begin position="329"/>
        <end position="348"/>
    </location>
</feature>
<accession>A0ABV8M2A0</accession>
<name>A0ABV8M2A0_9ACTN</name>
<feature type="transmembrane region" description="Helical" evidence="2">
    <location>
        <begin position="222"/>
        <end position="239"/>
    </location>
</feature>
<keyword evidence="2" id="KW-1133">Transmembrane helix</keyword>
<evidence type="ECO:0008006" key="5">
    <source>
        <dbReference type="Google" id="ProtNLM"/>
    </source>
</evidence>
<feature type="transmembrane region" description="Helical" evidence="2">
    <location>
        <begin position="110"/>
        <end position="130"/>
    </location>
</feature>
<sequence>MTLSDPAEAGKETTAAAGQGGPARAAMRKNRTRWLPALALLPALLLTLWLPLNGDVAYVLGGLETAGRGGVSVWDVFVARPIAYRLFLAGLDGFRGLLPGADSFAARNAIVRLEADLVIILVGIVLYLGLRRFCRPAVAAVSALATTAALLISPPWHYLQPDWVAVVAGVLAVGAACAPRRWWLGALLGGFATFLTIAVKLATAPIAVIALLLIAALCVRRALWTAAAAIAFTGIWYVLTKQFLPWEWTWFNDQAALVHNSPIHHAPNLTDFRRFRMAAYDVMIVSPIVVLAPAAVVVLARRRLRYYALAAVIAGLSVSSAYAQGEWFMYHFAVVPVLAAGVWGAAFGANRRARLPLGIGLLAASLASAVLLRQPVDWRLTQLGLVSKAYLLGAVLIAGWAGLAARGARTDQPSRWTAVAGTAAATLAMLPACLPASAYAFSGYNANAWNVLGVDNSAFDDLSKRLGRDTPVLYLAFGSVAYKMGNPTACRYPSPQWLQRSTYLPQVRDYPSYSDNLRCLTDDKTARYVVISSSWFRVTGADAEVQGLIAARFDCSDQARVPAPGDLVVCPARS</sequence>
<evidence type="ECO:0000313" key="4">
    <source>
        <dbReference type="Proteomes" id="UP001595816"/>
    </source>
</evidence>
<feature type="compositionally biased region" description="Low complexity" evidence="1">
    <location>
        <begin position="12"/>
        <end position="24"/>
    </location>
</feature>
<keyword evidence="2" id="KW-0812">Transmembrane</keyword>
<feature type="transmembrane region" description="Helical" evidence="2">
    <location>
        <begin position="188"/>
        <end position="215"/>
    </location>
</feature>
<feature type="transmembrane region" description="Helical" evidence="2">
    <location>
        <begin position="277"/>
        <end position="299"/>
    </location>
</feature>
<keyword evidence="2" id="KW-0472">Membrane</keyword>
<gene>
    <name evidence="3" type="ORF">ACFOZ4_38815</name>
</gene>
<keyword evidence="4" id="KW-1185">Reference proteome</keyword>
<reference evidence="4" key="1">
    <citation type="journal article" date="2019" name="Int. J. Syst. Evol. Microbiol.">
        <title>The Global Catalogue of Microorganisms (GCM) 10K type strain sequencing project: providing services to taxonomists for standard genome sequencing and annotation.</title>
        <authorList>
            <consortium name="The Broad Institute Genomics Platform"/>
            <consortium name="The Broad Institute Genome Sequencing Center for Infectious Disease"/>
            <person name="Wu L."/>
            <person name="Ma J."/>
        </authorList>
    </citation>
    <scope>NUCLEOTIDE SEQUENCE [LARGE SCALE GENOMIC DNA]</scope>
    <source>
        <strain evidence="4">CGMCC 4.7289</strain>
    </source>
</reference>
<proteinExistence type="predicted"/>
<comment type="caution">
    <text evidence="3">The sequence shown here is derived from an EMBL/GenBank/DDBJ whole genome shotgun (WGS) entry which is preliminary data.</text>
</comment>
<feature type="transmembrane region" description="Helical" evidence="2">
    <location>
        <begin position="34"/>
        <end position="52"/>
    </location>
</feature>
<evidence type="ECO:0000256" key="1">
    <source>
        <dbReference type="SAM" id="MobiDB-lite"/>
    </source>
</evidence>
<feature type="transmembrane region" description="Helical" evidence="2">
    <location>
        <begin position="416"/>
        <end position="441"/>
    </location>
</feature>
<dbReference type="RefSeq" id="WP_253760268.1">
    <property type="nucleotide sequence ID" value="NZ_JAMZDZ010000001.1"/>
</dbReference>